<dbReference type="Proteomes" id="UP000664859">
    <property type="component" value="Unassembled WGS sequence"/>
</dbReference>
<dbReference type="OrthoDB" id="203703at2759"/>
<dbReference type="GO" id="GO:0043531">
    <property type="term" value="F:ADP binding"/>
    <property type="evidence" value="ECO:0007669"/>
    <property type="project" value="InterPro"/>
</dbReference>
<dbReference type="AlphaFoldDB" id="A0A836CBJ0"/>
<name>A0A836CBJ0_9STRA</name>
<evidence type="ECO:0000256" key="1">
    <source>
        <dbReference type="SAM" id="MobiDB-lite"/>
    </source>
</evidence>
<comment type="caution">
    <text evidence="3">The sequence shown here is derived from an EMBL/GenBank/DDBJ whole genome shotgun (WGS) entry which is preliminary data.</text>
</comment>
<dbReference type="InterPro" id="IPR027417">
    <property type="entry name" value="P-loop_NTPase"/>
</dbReference>
<dbReference type="PANTHER" id="PTHR36766:SF30">
    <property type="entry name" value="TIR-NBS TYPE DISEASE RESISTANCE PROTEIN-RELATED"/>
    <property type="match status" value="1"/>
</dbReference>
<gene>
    <name evidence="3" type="ORF">JKP88DRAFT_350432</name>
</gene>
<dbReference type="Pfam" id="PF00931">
    <property type="entry name" value="NB-ARC"/>
    <property type="match status" value="1"/>
</dbReference>
<evidence type="ECO:0000259" key="2">
    <source>
        <dbReference type="SMART" id="SM00382"/>
    </source>
</evidence>
<dbReference type="SMART" id="SM00382">
    <property type="entry name" value="AAA"/>
    <property type="match status" value="1"/>
</dbReference>
<evidence type="ECO:0000313" key="3">
    <source>
        <dbReference type="EMBL" id="KAG5178211.1"/>
    </source>
</evidence>
<evidence type="ECO:0000313" key="4">
    <source>
        <dbReference type="Proteomes" id="UP000664859"/>
    </source>
</evidence>
<dbReference type="PRINTS" id="PR00364">
    <property type="entry name" value="DISEASERSIST"/>
</dbReference>
<dbReference type="Gene3D" id="3.40.50.300">
    <property type="entry name" value="P-loop containing nucleotide triphosphate hydrolases"/>
    <property type="match status" value="1"/>
</dbReference>
<dbReference type="PANTHER" id="PTHR36766">
    <property type="entry name" value="PLANT BROAD-SPECTRUM MILDEW RESISTANCE PROTEIN RPW8"/>
    <property type="match status" value="1"/>
</dbReference>
<reference evidence="3" key="1">
    <citation type="submission" date="2021-02" db="EMBL/GenBank/DDBJ databases">
        <title>First Annotated Genome of the Yellow-green Alga Tribonema minus.</title>
        <authorList>
            <person name="Mahan K.M."/>
        </authorList>
    </citation>
    <scope>NUCLEOTIDE SEQUENCE</scope>
    <source>
        <strain evidence="3">UTEX B ZZ1240</strain>
    </source>
</reference>
<dbReference type="InterPro" id="IPR042197">
    <property type="entry name" value="Apaf_helical"/>
</dbReference>
<dbReference type="InterPro" id="IPR002182">
    <property type="entry name" value="NB-ARC"/>
</dbReference>
<dbReference type="Gene3D" id="1.10.8.430">
    <property type="entry name" value="Helical domain of apoptotic protease-activating factors"/>
    <property type="match status" value="1"/>
</dbReference>
<dbReference type="SUPFAM" id="SSF52540">
    <property type="entry name" value="P-loop containing nucleoside triphosphate hydrolases"/>
    <property type="match status" value="1"/>
</dbReference>
<proteinExistence type="predicted"/>
<accession>A0A836CBJ0</accession>
<feature type="compositionally biased region" description="Polar residues" evidence="1">
    <location>
        <begin position="26"/>
        <end position="47"/>
    </location>
</feature>
<sequence length="801" mass="87159">MNSVAAFSSLVRARRRHPPGDASQADGESSASPGLSTAAQSRQQEQPETPGDDVPGRRTVLWRGDRYGRAVGIASMCIASFLLESSLGPQNMPCLRPTLIEVADVAGEIGEALPYVDHVAKLLKAIAKVVQDNIEVMTACDETTCNLERLKITLNKRTDPRFKLQQDAQLVVDIMKQLDAEVRGRNTKGRVRKLISAGRLITTITDLNKKIDSAIGKLDLAVDVTTVEVAVETREIVGTALLREDPGPLRVEGQYGHRSLLPKEELSFSSGGPPRVIVIYGTGGMGKSTLARALYEERRLLPCFQSKHDAASVSVGADDGVKYVRKELLLQLSDNAMPPDVHKPEALLGALQTPKLLLLDNIWTQEQLTDVRGAKLVDGSLIIVTTRIGSFADGWHAGTVVTSLPMPGLEDADALALFREMSALSQPTPANLRQLEDEIVRSCAGMPLALAVAGGALLNTSAIGDWEAIQMALRSGETIGDDARMDQLLDLSLKGLKDYVKDMFLDACTVMYGRDPQHALCAWQAMHVGRDLRTSLKQLRDRSLLEIRKTEFEDLKYLWVHDVLKAVGGDMARETRVWQATQKAKIGVTAMRLTHKKQIDVAQHDDMRDLQVLLMDDLAGDSPDPVFSAASTQLKWLSLQHCATDHVADVAKFKSLGVLDLSRCSGITSLPDALGDLEELKVLIFCECRSLGSLGESFGNLTALTLLDLSNCRRLASLPESFCNLTALTQLRMQYCFGKVRSDRGARVLVVGHARGALLGVAVARHLGAPLVRWVDGTGVFGHHPAVRVEDRSGSIEPPVD</sequence>
<feature type="region of interest" description="Disordered" evidence="1">
    <location>
        <begin position="1"/>
        <end position="59"/>
    </location>
</feature>
<protein>
    <submittedName>
        <fullName evidence="3">P-loop containing nucleoside triphosphate hydrolase protein</fullName>
    </submittedName>
</protein>
<keyword evidence="4" id="KW-1185">Reference proteome</keyword>
<keyword evidence="3" id="KW-0378">Hydrolase</keyword>
<dbReference type="InterPro" id="IPR003593">
    <property type="entry name" value="AAA+_ATPase"/>
</dbReference>
<dbReference type="InterPro" id="IPR032675">
    <property type="entry name" value="LRR_dom_sf"/>
</dbReference>
<feature type="domain" description="AAA+ ATPase" evidence="2">
    <location>
        <begin position="273"/>
        <end position="428"/>
    </location>
</feature>
<dbReference type="Gene3D" id="3.80.10.10">
    <property type="entry name" value="Ribonuclease Inhibitor"/>
    <property type="match status" value="1"/>
</dbReference>
<dbReference type="GO" id="GO:0016787">
    <property type="term" value="F:hydrolase activity"/>
    <property type="evidence" value="ECO:0007669"/>
    <property type="project" value="UniProtKB-KW"/>
</dbReference>
<dbReference type="EMBL" id="JAFCMP010000517">
    <property type="protein sequence ID" value="KAG5178211.1"/>
    <property type="molecule type" value="Genomic_DNA"/>
</dbReference>
<dbReference type="SUPFAM" id="SSF52058">
    <property type="entry name" value="L domain-like"/>
    <property type="match status" value="1"/>
</dbReference>
<organism evidence="3 4">
    <name type="scientific">Tribonema minus</name>
    <dbReference type="NCBI Taxonomy" id="303371"/>
    <lineage>
        <taxon>Eukaryota</taxon>
        <taxon>Sar</taxon>
        <taxon>Stramenopiles</taxon>
        <taxon>Ochrophyta</taxon>
        <taxon>PX clade</taxon>
        <taxon>Xanthophyceae</taxon>
        <taxon>Tribonematales</taxon>
        <taxon>Tribonemataceae</taxon>
        <taxon>Tribonema</taxon>
    </lineage>
</organism>